<proteinExistence type="predicted"/>
<gene>
    <name evidence="2" type="ORF">BN381_10005</name>
</gene>
<evidence type="ECO:0000313" key="2">
    <source>
        <dbReference type="EMBL" id="CCM61774.1"/>
    </source>
</evidence>
<accession>R4YVF3</accession>
<dbReference type="EMBL" id="CANL01000001">
    <property type="protein sequence ID" value="CCM61774.1"/>
    <property type="molecule type" value="Genomic_DNA"/>
</dbReference>
<protein>
    <submittedName>
        <fullName evidence="2">Uncharacterized protein</fullName>
    </submittedName>
</protein>
<comment type="caution">
    <text evidence="2">The sequence shown here is derived from an EMBL/GenBank/DDBJ whole genome shotgun (WGS) entry which is preliminary data.</text>
</comment>
<reference evidence="2 3" key="1">
    <citation type="journal article" date="2013" name="ISME J.">
        <title>Metabolic model for the filamentous 'Candidatus Microthrix parvicella' based on genomic and metagenomic analyses.</title>
        <authorList>
            <person name="Jon McIlroy S."/>
            <person name="Kristiansen R."/>
            <person name="Albertsen M."/>
            <person name="Michael Karst S."/>
            <person name="Rossetti S."/>
            <person name="Lund Nielsen J."/>
            <person name="Tandoi V."/>
            <person name="James Seviour R."/>
            <person name="Nielsen P.H."/>
        </authorList>
    </citation>
    <scope>NUCLEOTIDE SEQUENCE [LARGE SCALE GENOMIC DNA]</scope>
    <source>
        <strain evidence="2 3">RN1</strain>
    </source>
</reference>
<dbReference type="Proteomes" id="UP000018291">
    <property type="component" value="Unassembled WGS sequence"/>
</dbReference>
<keyword evidence="1" id="KW-0812">Transmembrane</keyword>
<name>R4YVF3_9ACTN</name>
<keyword evidence="3" id="KW-1185">Reference proteome</keyword>
<evidence type="ECO:0000313" key="3">
    <source>
        <dbReference type="Proteomes" id="UP000018291"/>
    </source>
</evidence>
<dbReference type="AlphaFoldDB" id="R4YVF3"/>
<feature type="transmembrane region" description="Helical" evidence="1">
    <location>
        <begin position="20"/>
        <end position="36"/>
    </location>
</feature>
<keyword evidence="1" id="KW-1133">Transmembrane helix</keyword>
<evidence type="ECO:0000256" key="1">
    <source>
        <dbReference type="SAM" id="Phobius"/>
    </source>
</evidence>
<keyword evidence="1" id="KW-0472">Membrane</keyword>
<organism evidence="2 3">
    <name type="scientific">Candidatus Neomicrothrix parvicella RN1</name>
    <dbReference type="NCBI Taxonomy" id="1229780"/>
    <lineage>
        <taxon>Bacteria</taxon>
        <taxon>Bacillati</taxon>
        <taxon>Actinomycetota</taxon>
        <taxon>Acidimicrobiia</taxon>
        <taxon>Acidimicrobiales</taxon>
        <taxon>Microthrixaceae</taxon>
        <taxon>Candidatus Neomicrothrix</taxon>
    </lineage>
</organism>
<sequence length="60" mass="6516">MGISRSATFETEPMVEASSLKAYVGLAGLGAAWIGRRRRSARMCGSWGSRLGGRSWVRAR</sequence>
<dbReference type="HOGENOM" id="CLU_2932680_0_0_11"/>